<feature type="domain" description="YjeF N-terminal" evidence="21">
    <location>
        <begin position="1"/>
        <end position="181"/>
    </location>
</feature>
<evidence type="ECO:0000313" key="22">
    <source>
        <dbReference type="EMBL" id="UTO55966.1"/>
    </source>
</evidence>
<evidence type="ECO:0000256" key="6">
    <source>
        <dbReference type="ARBA" id="ARBA00022741"/>
    </source>
</evidence>
<evidence type="ECO:0000259" key="21">
    <source>
        <dbReference type="PROSITE" id="PS51385"/>
    </source>
</evidence>
<comment type="catalytic activity">
    <reaction evidence="15 17 19">
        <text>(6S)-NADHX + ADP = AMP + phosphate + NADH + H(+)</text>
        <dbReference type="Rhea" id="RHEA:32223"/>
        <dbReference type="ChEBI" id="CHEBI:15378"/>
        <dbReference type="ChEBI" id="CHEBI:43474"/>
        <dbReference type="ChEBI" id="CHEBI:57945"/>
        <dbReference type="ChEBI" id="CHEBI:64074"/>
        <dbReference type="ChEBI" id="CHEBI:456215"/>
        <dbReference type="ChEBI" id="CHEBI:456216"/>
        <dbReference type="EC" id="4.2.1.136"/>
    </reaction>
</comment>
<evidence type="ECO:0000256" key="19">
    <source>
        <dbReference type="PIRNR" id="PIRNR017184"/>
    </source>
</evidence>
<feature type="binding site" evidence="18">
    <location>
        <position position="124"/>
    </location>
    <ligand>
        <name>(6S)-NADPHX</name>
        <dbReference type="ChEBI" id="CHEBI:64076"/>
    </ligand>
</feature>
<gene>
    <name evidence="18" type="primary">nnrE</name>
    <name evidence="17" type="synonym">nnrD</name>
    <name evidence="23" type="ORF">LUA81_03785</name>
    <name evidence="22" type="ORF">LUA82_03820</name>
</gene>
<feature type="binding site" evidence="17">
    <location>
        <position position="278"/>
    </location>
    <ligand>
        <name>(6S)-NADPHX</name>
        <dbReference type="ChEBI" id="CHEBI:64076"/>
    </ligand>
</feature>
<dbReference type="InterPro" id="IPR029056">
    <property type="entry name" value="Ribokinase-like"/>
</dbReference>
<evidence type="ECO:0000259" key="20">
    <source>
        <dbReference type="PROSITE" id="PS51383"/>
    </source>
</evidence>
<feature type="binding site" evidence="18">
    <location>
        <position position="127"/>
    </location>
    <ligand>
        <name>K(+)</name>
        <dbReference type="ChEBI" id="CHEBI:29103"/>
    </ligand>
</feature>
<evidence type="ECO:0000256" key="5">
    <source>
        <dbReference type="ARBA" id="ARBA00022723"/>
    </source>
</evidence>
<dbReference type="InterPro" id="IPR004443">
    <property type="entry name" value="YjeF_N_dom"/>
</dbReference>
<dbReference type="PANTHER" id="PTHR12592">
    <property type="entry name" value="ATP-DEPENDENT (S)-NAD(P)H-HYDRATE DEHYDRATASE FAMILY MEMBER"/>
    <property type="match status" value="1"/>
</dbReference>
<dbReference type="PROSITE" id="PS51383">
    <property type="entry name" value="YJEF_C_3"/>
    <property type="match status" value="1"/>
</dbReference>
<protein>
    <recommendedName>
        <fullName evidence="19">Bifunctional NAD(P)H-hydrate repair enzyme</fullName>
    </recommendedName>
    <alternativeName>
        <fullName evidence="19">Nicotinamide nucleotide repair protein</fullName>
    </alternativeName>
    <domain>
        <recommendedName>
            <fullName evidence="19">ADP-dependent (S)-NAD(P)H-hydrate dehydratase</fullName>
            <ecNumber evidence="19">4.2.1.136</ecNumber>
        </recommendedName>
        <alternativeName>
            <fullName evidence="19">ADP-dependent NAD(P)HX dehydratase</fullName>
        </alternativeName>
    </domain>
    <domain>
        <recommendedName>
            <fullName evidence="19">NAD(P)H-hydrate epimerase</fullName>
            <ecNumber evidence="19">5.1.99.6</ecNumber>
        </recommendedName>
    </domain>
</protein>
<dbReference type="RefSeq" id="WP_254815704.1">
    <property type="nucleotide sequence ID" value="NZ_CP089285.1"/>
</dbReference>
<evidence type="ECO:0000256" key="4">
    <source>
        <dbReference type="ARBA" id="ARBA00009524"/>
    </source>
</evidence>
<evidence type="ECO:0000313" key="25">
    <source>
        <dbReference type="Proteomes" id="UP001059985"/>
    </source>
</evidence>
<comment type="function">
    <text evidence="18">Catalyzes the epimerization of the S- and R-forms of NAD(P)HX, a damaged form of NAD(P)H that is a result of enzymatic or heat-dependent hydration. This is a prerequisite for the S-specific NAD(P)H-hydrate dehydratase to allow the repair of both epimers of NAD(P)HX.</text>
</comment>
<dbReference type="NCBIfam" id="TIGR00196">
    <property type="entry name" value="yjeF_cterm"/>
    <property type="match status" value="1"/>
</dbReference>
<dbReference type="EMBL" id="CP089286">
    <property type="protein sequence ID" value="UTO55966.1"/>
    <property type="molecule type" value="Genomic_DNA"/>
</dbReference>
<keyword evidence="12 17" id="KW-0456">Lyase</keyword>
<evidence type="ECO:0000313" key="24">
    <source>
        <dbReference type="Proteomes" id="UP001059822"/>
    </source>
</evidence>
<feature type="binding site" evidence="18">
    <location>
        <begin position="95"/>
        <end position="101"/>
    </location>
    <ligand>
        <name>(6S)-NADPHX</name>
        <dbReference type="ChEBI" id="CHEBI:64076"/>
    </ligand>
</feature>
<reference evidence="22" key="1">
    <citation type="journal article" date="2022" name="Microorganisms">
        <title>Assembly and Comparison of Ca. Neoehrlichia mikurensis Genomes.</title>
        <authorList>
            <person name="Azagi T."/>
            <person name="Dirks R.P."/>
            <person name="Yebra-Pimentel E.S."/>
            <person name="Schaap P.J."/>
            <person name="Koehorst J.J."/>
            <person name="Esser H.J."/>
            <person name="Sprong H."/>
        </authorList>
    </citation>
    <scope>NUCLEOTIDE SEQUENCE</scope>
    <source>
        <strain evidence="23">18-2804</strain>
        <strain evidence="22">18-2837</strain>
    </source>
</reference>
<evidence type="ECO:0000256" key="1">
    <source>
        <dbReference type="ARBA" id="ARBA00000013"/>
    </source>
</evidence>
<keyword evidence="7 17" id="KW-0067">ATP-binding</keyword>
<comment type="function">
    <text evidence="14 19">Bifunctional enzyme that catalyzes the epimerization of the S- and R-forms of NAD(P)HX and the dehydration of the S-form of NAD(P)HX at the expense of ADP, which is converted to AMP. This allows the repair of both epimers of NAD(P)HX, a damaged form of NAD(P)H that is a result of enzymatic or heat-dependent hydration.</text>
</comment>
<evidence type="ECO:0000256" key="18">
    <source>
        <dbReference type="HAMAP-Rule" id="MF_01966"/>
    </source>
</evidence>
<dbReference type="GO" id="GO:0052856">
    <property type="term" value="F:NAD(P)HX epimerase activity"/>
    <property type="evidence" value="ECO:0007669"/>
    <property type="project" value="UniProtKB-UniRule"/>
</dbReference>
<feature type="binding site" evidence="18">
    <location>
        <position position="43"/>
    </location>
    <ligand>
        <name>K(+)</name>
        <dbReference type="ChEBI" id="CHEBI:29103"/>
    </ligand>
</feature>
<keyword evidence="8 17" id="KW-0521">NADP</keyword>
<comment type="subunit">
    <text evidence="17">Homotetramer.</text>
</comment>
<dbReference type="GO" id="GO:0046496">
    <property type="term" value="P:nicotinamide nucleotide metabolic process"/>
    <property type="evidence" value="ECO:0007669"/>
    <property type="project" value="UniProtKB-UniRule"/>
</dbReference>
<evidence type="ECO:0000256" key="10">
    <source>
        <dbReference type="ARBA" id="ARBA00023027"/>
    </source>
</evidence>
<comment type="similarity">
    <text evidence="4 19">In the C-terminal section; belongs to the NnrD/CARKD family.</text>
</comment>
<dbReference type="HAMAP" id="MF_01966">
    <property type="entry name" value="NADHX_epimerase"/>
    <property type="match status" value="1"/>
</dbReference>
<dbReference type="HAMAP" id="MF_01965">
    <property type="entry name" value="NADHX_dehydratase"/>
    <property type="match status" value="1"/>
</dbReference>
<keyword evidence="13" id="KW-0511">Multifunctional enzyme</keyword>
<dbReference type="InterPro" id="IPR036652">
    <property type="entry name" value="YjeF_N_dom_sf"/>
</dbReference>
<comment type="similarity">
    <text evidence="18">Belongs to the NnrE/AIBP family.</text>
</comment>
<name>A0A9Q9BZ82_9RICK</name>
<dbReference type="PIRSF" id="PIRSF017184">
    <property type="entry name" value="Nnr"/>
    <property type="match status" value="1"/>
</dbReference>
<comment type="similarity">
    <text evidence="3 19">In the N-terminal section; belongs to the NnrE/AIBP family.</text>
</comment>
<dbReference type="EMBL" id="CP089285">
    <property type="protein sequence ID" value="UTO56882.1"/>
    <property type="molecule type" value="Genomic_DNA"/>
</dbReference>
<evidence type="ECO:0000256" key="17">
    <source>
        <dbReference type="HAMAP-Rule" id="MF_01965"/>
    </source>
</evidence>
<evidence type="ECO:0000256" key="8">
    <source>
        <dbReference type="ARBA" id="ARBA00022857"/>
    </source>
</evidence>
<dbReference type="InterPro" id="IPR000631">
    <property type="entry name" value="CARKD"/>
</dbReference>
<feature type="binding site" evidence="17">
    <location>
        <position position="391"/>
    </location>
    <ligand>
        <name>(6S)-NADPHX</name>
        <dbReference type="ChEBI" id="CHEBI:64076"/>
    </ligand>
</feature>
<evidence type="ECO:0000256" key="9">
    <source>
        <dbReference type="ARBA" id="ARBA00022958"/>
    </source>
</evidence>
<sequence length="446" mass="47668">MAENASGVSVNTLIERAGLAVAKEIINRFFKQKVLVLCGPGNNGKDGYVAAKYLQSEGWQVKVMYYGKSINSCDIISEENLKRDDSSLIVDAIFGTGLTRPICGSLLGVVSYINQSNKIVVAVDVPSGINSDSGEIMGAALFANLTVTFSYLKLGHMISPGKHYSGKVCISDIGLKYNGSAVYHNSPLLWKEHLPKLNYKSNKYNRGYAIVCSIDNKSVGASKLAAMSALRAGAGIVTIACDSNAIALYASSLTAIMYKLYDDVIDDERINAILIGPGCGLSKCVKERTIKALSKSNCIIDADSISIFCDDQQTLFSCIKDNVIMTPHEGEFKRIFPELTGNTLEKAKKASAISKAIIVLKGHDTVIAAPDGRISINNNANCTLATMGSGDVLSGIITGLVSCGMDPFLAACCGVWVHSECGKKYAYGLIADDLIMQIPVVLSAFY</sequence>
<dbReference type="GO" id="GO:0110051">
    <property type="term" value="P:metabolite repair"/>
    <property type="evidence" value="ECO:0007669"/>
    <property type="project" value="TreeGrafter"/>
</dbReference>
<dbReference type="Pfam" id="PF03853">
    <property type="entry name" value="YjeF_N"/>
    <property type="match status" value="2"/>
</dbReference>
<feature type="binding site" evidence="18">
    <location>
        <begin position="42"/>
        <end position="46"/>
    </location>
    <ligand>
        <name>(6S)-NADPHX</name>
        <dbReference type="ChEBI" id="CHEBI:64076"/>
    </ligand>
</feature>
<dbReference type="SUPFAM" id="SSF64153">
    <property type="entry name" value="YjeF N-terminal domain-like"/>
    <property type="match status" value="1"/>
</dbReference>
<accession>A0A9Q9BZ82</accession>
<comment type="function">
    <text evidence="17">Catalyzes the dehydration of the S-form of NAD(P)HX at the expense of ADP, which is converted to AMP. Together with NAD(P)HX epimerase, which catalyzes the epimerization of the S- and R-forms, the enzyme allows the repair of both epimers of NAD(P)HX, a damaged form of NAD(P)H that is a result of enzymatic or heat-dependent hydration.</text>
</comment>
<dbReference type="CDD" id="cd01171">
    <property type="entry name" value="YXKO-related"/>
    <property type="match status" value="1"/>
</dbReference>
<comment type="catalytic activity">
    <reaction evidence="1 18 19">
        <text>(6R)-NADHX = (6S)-NADHX</text>
        <dbReference type="Rhea" id="RHEA:32215"/>
        <dbReference type="ChEBI" id="CHEBI:64074"/>
        <dbReference type="ChEBI" id="CHEBI:64075"/>
        <dbReference type="EC" id="5.1.99.6"/>
    </reaction>
</comment>
<evidence type="ECO:0000256" key="16">
    <source>
        <dbReference type="ARBA" id="ARBA00049209"/>
    </source>
</evidence>
<feature type="domain" description="YjeF C-terminal" evidence="20">
    <location>
        <begin position="186"/>
        <end position="445"/>
    </location>
</feature>
<evidence type="ECO:0000256" key="14">
    <source>
        <dbReference type="ARBA" id="ARBA00025153"/>
    </source>
</evidence>
<comment type="cofactor">
    <cofactor evidence="17">
        <name>Mg(2+)</name>
        <dbReference type="ChEBI" id="CHEBI:18420"/>
    </cofactor>
</comment>
<comment type="cofactor">
    <cofactor evidence="18 19">
        <name>K(+)</name>
        <dbReference type="ChEBI" id="CHEBI:29103"/>
    </cofactor>
    <text evidence="18 19">Binds 1 potassium ion per subunit.</text>
</comment>
<evidence type="ECO:0000256" key="11">
    <source>
        <dbReference type="ARBA" id="ARBA00023235"/>
    </source>
</evidence>
<feature type="binding site" evidence="17">
    <location>
        <position position="328"/>
    </location>
    <ligand>
        <name>(6S)-NADPHX</name>
        <dbReference type="ChEBI" id="CHEBI:64076"/>
    </ligand>
</feature>
<keyword evidence="9 18" id="KW-0630">Potassium</keyword>
<dbReference type="Pfam" id="PF01256">
    <property type="entry name" value="Carb_kinase"/>
    <property type="match status" value="1"/>
</dbReference>
<feature type="binding site" evidence="18">
    <location>
        <position position="91"/>
    </location>
    <ligand>
        <name>K(+)</name>
        <dbReference type="ChEBI" id="CHEBI:29103"/>
    </ligand>
</feature>
<dbReference type="SUPFAM" id="SSF53613">
    <property type="entry name" value="Ribokinase-like"/>
    <property type="match status" value="1"/>
</dbReference>
<keyword evidence="5 18" id="KW-0479">Metal-binding</keyword>
<comment type="similarity">
    <text evidence="17">Belongs to the NnrD/CARKD family.</text>
</comment>
<dbReference type="EC" id="5.1.99.6" evidence="19"/>
<dbReference type="EC" id="4.2.1.136" evidence="19"/>
<evidence type="ECO:0000256" key="7">
    <source>
        <dbReference type="ARBA" id="ARBA00022840"/>
    </source>
</evidence>
<dbReference type="GO" id="GO:0046872">
    <property type="term" value="F:metal ion binding"/>
    <property type="evidence" value="ECO:0007669"/>
    <property type="project" value="UniProtKB-UniRule"/>
</dbReference>
<dbReference type="NCBIfam" id="TIGR00197">
    <property type="entry name" value="yjeF_nterm"/>
    <property type="match status" value="1"/>
</dbReference>
<keyword evidence="25" id="KW-1185">Reference proteome</keyword>
<dbReference type="GO" id="GO:0005524">
    <property type="term" value="F:ATP binding"/>
    <property type="evidence" value="ECO:0007669"/>
    <property type="project" value="UniProtKB-UniRule"/>
</dbReference>
<feature type="binding site" evidence="17">
    <location>
        <position position="221"/>
    </location>
    <ligand>
        <name>(6S)-NADPHX</name>
        <dbReference type="ChEBI" id="CHEBI:64076"/>
    </ligand>
</feature>
<evidence type="ECO:0000256" key="13">
    <source>
        <dbReference type="ARBA" id="ARBA00023268"/>
    </source>
</evidence>
<dbReference type="Proteomes" id="UP001059822">
    <property type="component" value="Chromosome"/>
</dbReference>
<dbReference type="AlphaFoldDB" id="A0A9Q9BZ82"/>
<feature type="binding site" evidence="17">
    <location>
        <position position="390"/>
    </location>
    <ligand>
        <name>AMP</name>
        <dbReference type="ChEBI" id="CHEBI:456215"/>
    </ligand>
</feature>
<feature type="binding site" evidence="17">
    <location>
        <begin position="361"/>
        <end position="365"/>
    </location>
    <ligand>
        <name>AMP</name>
        <dbReference type="ChEBI" id="CHEBI:456215"/>
    </ligand>
</feature>
<evidence type="ECO:0000256" key="15">
    <source>
        <dbReference type="ARBA" id="ARBA00048238"/>
    </source>
</evidence>
<keyword evidence="6 17" id="KW-0547">Nucleotide-binding</keyword>
<dbReference type="GO" id="GO:0052855">
    <property type="term" value="F:ADP-dependent NAD(P)H-hydrate dehydratase activity"/>
    <property type="evidence" value="ECO:0007669"/>
    <property type="project" value="UniProtKB-UniRule"/>
</dbReference>
<dbReference type="Gene3D" id="3.40.1190.20">
    <property type="match status" value="1"/>
</dbReference>
<keyword evidence="11 18" id="KW-0413">Isomerase</keyword>
<dbReference type="Gene3D" id="3.40.50.10260">
    <property type="entry name" value="YjeF N-terminal domain"/>
    <property type="match status" value="1"/>
</dbReference>
<evidence type="ECO:0000313" key="23">
    <source>
        <dbReference type="EMBL" id="UTO56882.1"/>
    </source>
</evidence>
<dbReference type="PANTHER" id="PTHR12592:SF0">
    <property type="entry name" value="ATP-DEPENDENT (S)-NAD(P)H-HYDRATE DEHYDRATASE"/>
    <property type="match status" value="1"/>
</dbReference>
<dbReference type="InterPro" id="IPR030677">
    <property type="entry name" value="Nnr"/>
</dbReference>
<evidence type="ECO:0000256" key="12">
    <source>
        <dbReference type="ARBA" id="ARBA00023239"/>
    </source>
</evidence>
<evidence type="ECO:0000256" key="2">
    <source>
        <dbReference type="ARBA" id="ARBA00000909"/>
    </source>
</evidence>
<evidence type="ECO:0000256" key="3">
    <source>
        <dbReference type="ARBA" id="ARBA00006001"/>
    </source>
</evidence>
<comment type="caution">
    <text evidence="18">Lacks conserved residue(s) required for the propagation of feature annotation.</text>
</comment>
<dbReference type="PROSITE" id="PS51385">
    <property type="entry name" value="YJEF_N"/>
    <property type="match status" value="1"/>
</dbReference>
<comment type="catalytic activity">
    <reaction evidence="2 18 19">
        <text>(6R)-NADPHX = (6S)-NADPHX</text>
        <dbReference type="Rhea" id="RHEA:32227"/>
        <dbReference type="ChEBI" id="CHEBI:64076"/>
        <dbReference type="ChEBI" id="CHEBI:64077"/>
        <dbReference type="EC" id="5.1.99.6"/>
    </reaction>
</comment>
<organism evidence="22 24">
    <name type="scientific">Neoehrlichia mikurensis</name>
    <dbReference type="NCBI Taxonomy" id="89586"/>
    <lineage>
        <taxon>Bacteria</taxon>
        <taxon>Pseudomonadati</taxon>
        <taxon>Pseudomonadota</taxon>
        <taxon>Alphaproteobacteria</taxon>
        <taxon>Rickettsiales</taxon>
        <taxon>Anaplasmataceae</taxon>
        <taxon>Candidatus Neoehrlichia</taxon>
    </lineage>
</organism>
<comment type="catalytic activity">
    <reaction evidence="16 17 19">
        <text>(6S)-NADPHX + ADP = AMP + phosphate + NADPH + H(+)</text>
        <dbReference type="Rhea" id="RHEA:32235"/>
        <dbReference type="ChEBI" id="CHEBI:15378"/>
        <dbReference type="ChEBI" id="CHEBI:43474"/>
        <dbReference type="ChEBI" id="CHEBI:57783"/>
        <dbReference type="ChEBI" id="CHEBI:64076"/>
        <dbReference type="ChEBI" id="CHEBI:456215"/>
        <dbReference type="ChEBI" id="CHEBI:456216"/>
        <dbReference type="EC" id="4.2.1.136"/>
    </reaction>
</comment>
<proteinExistence type="inferred from homology"/>
<keyword evidence="10 17" id="KW-0520">NAD</keyword>
<dbReference type="Proteomes" id="UP001059985">
    <property type="component" value="Chromosome"/>
</dbReference>